<evidence type="ECO:0000313" key="2">
    <source>
        <dbReference type="Proteomes" id="UP000805193"/>
    </source>
</evidence>
<keyword evidence="2" id="KW-1185">Reference proteome</keyword>
<protein>
    <submittedName>
        <fullName evidence="1">Uncharacterized protein</fullName>
    </submittedName>
</protein>
<accession>A0AC60P198</accession>
<proteinExistence type="predicted"/>
<dbReference type="EMBL" id="JABSTQ010011294">
    <property type="protein sequence ID" value="KAG0413087.1"/>
    <property type="molecule type" value="Genomic_DNA"/>
</dbReference>
<name>A0AC60P198_IXOPE</name>
<sequence length="156" mass="17495">MWKQVGWYRDCLRMWCHQSSPNERSAKRAYGEHVRLASQATEFMWESLRATLPKKKACAPAPSPVLFLGEASAPKTVTDMLQGGPKYSLPPNPNPIENLRIAKALADGVKPEERDRCISEAVGVLRCKSDGQKNTPRTGPMVSYFPREQAQAPDRR</sequence>
<gene>
    <name evidence="1" type="ORF">HPB47_009768</name>
</gene>
<organism evidence="1 2">
    <name type="scientific">Ixodes persulcatus</name>
    <name type="common">Taiga tick</name>
    <dbReference type="NCBI Taxonomy" id="34615"/>
    <lineage>
        <taxon>Eukaryota</taxon>
        <taxon>Metazoa</taxon>
        <taxon>Ecdysozoa</taxon>
        <taxon>Arthropoda</taxon>
        <taxon>Chelicerata</taxon>
        <taxon>Arachnida</taxon>
        <taxon>Acari</taxon>
        <taxon>Parasitiformes</taxon>
        <taxon>Ixodida</taxon>
        <taxon>Ixodoidea</taxon>
        <taxon>Ixodidae</taxon>
        <taxon>Ixodinae</taxon>
        <taxon>Ixodes</taxon>
    </lineage>
</organism>
<comment type="caution">
    <text evidence="1">The sequence shown here is derived from an EMBL/GenBank/DDBJ whole genome shotgun (WGS) entry which is preliminary data.</text>
</comment>
<dbReference type="Proteomes" id="UP000805193">
    <property type="component" value="Unassembled WGS sequence"/>
</dbReference>
<reference evidence="1 2" key="1">
    <citation type="journal article" date="2020" name="Cell">
        <title>Large-Scale Comparative Analyses of Tick Genomes Elucidate Their Genetic Diversity and Vector Capacities.</title>
        <authorList>
            <consortium name="Tick Genome and Microbiome Consortium (TIGMIC)"/>
            <person name="Jia N."/>
            <person name="Wang J."/>
            <person name="Shi W."/>
            <person name="Du L."/>
            <person name="Sun Y."/>
            <person name="Zhan W."/>
            <person name="Jiang J.F."/>
            <person name="Wang Q."/>
            <person name="Zhang B."/>
            <person name="Ji P."/>
            <person name="Bell-Sakyi L."/>
            <person name="Cui X.M."/>
            <person name="Yuan T.T."/>
            <person name="Jiang B.G."/>
            <person name="Yang W.F."/>
            <person name="Lam T.T."/>
            <person name="Chang Q.C."/>
            <person name="Ding S.J."/>
            <person name="Wang X.J."/>
            <person name="Zhu J.G."/>
            <person name="Ruan X.D."/>
            <person name="Zhao L."/>
            <person name="Wei J.T."/>
            <person name="Ye R.Z."/>
            <person name="Que T.C."/>
            <person name="Du C.H."/>
            <person name="Zhou Y.H."/>
            <person name="Cheng J.X."/>
            <person name="Dai P.F."/>
            <person name="Guo W.B."/>
            <person name="Han X.H."/>
            <person name="Huang E.J."/>
            <person name="Li L.F."/>
            <person name="Wei W."/>
            <person name="Gao Y.C."/>
            <person name="Liu J.Z."/>
            <person name="Shao H.Z."/>
            <person name="Wang X."/>
            <person name="Wang C.C."/>
            <person name="Yang T.C."/>
            <person name="Huo Q.B."/>
            <person name="Li W."/>
            <person name="Chen H.Y."/>
            <person name="Chen S.E."/>
            <person name="Zhou L.G."/>
            <person name="Ni X.B."/>
            <person name="Tian J.H."/>
            <person name="Sheng Y."/>
            <person name="Liu T."/>
            <person name="Pan Y.S."/>
            <person name="Xia L.Y."/>
            <person name="Li J."/>
            <person name="Zhao F."/>
            <person name="Cao W.C."/>
        </authorList>
    </citation>
    <scope>NUCLEOTIDE SEQUENCE [LARGE SCALE GENOMIC DNA]</scope>
    <source>
        <strain evidence="1">Iper-2018</strain>
    </source>
</reference>
<evidence type="ECO:0000313" key="1">
    <source>
        <dbReference type="EMBL" id="KAG0413087.1"/>
    </source>
</evidence>